<feature type="chain" id="PRO_5046420334" description="MSHA biogenesis protein MshK" evidence="1">
    <location>
        <begin position="21"/>
        <end position="103"/>
    </location>
</feature>
<gene>
    <name evidence="2" type="ORF">theurythT_24040</name>
</gene>
<name>A0ABQ6H833_9GAMM</name>
<dbReference type="EMBL" id="BSSU01000011">
    <property type="protein sequence ID" value="GLX82952.1"/>
    <property type="molecule type" value="Genomic_DNA"/>
</dbReference>
<keyword evidence="3" id="KW-1185">Reference proteome</keyword>
<keyword evidence="1" id="KW-0732">Signal</keyword>
<evidence type="ECO:0000256" key="1">
    <source>
        <dbReference type="SAM" id="SignalP"/>
    </source>
</evidence>
<reference evidence="2 3" key="1">
    <citation type="submission" date="2023-03" db="EMBL/GenBank/DDBJ databases">
        <title>Draft genome sequence of Thalassotalea eurytherma JCM 18482T.</title>
        <authorList>
            <person name="Sawabe T."/>
        </authorList>
    </citation>
    <scope>NUCLEOTIDE SEQUENCE [LARGE SCALE GENOMIC DNA]</scope>
    <source>
        <strain evidence="2 3">JCM 18482</strain>
    </source>
</reference>
<accession>A0ABQ6H833</accession>
<comment type="caution">
    <text evidence="2">The sequence shown here is derived from an EMBL/GenBank/DDBJ whole genome shotgun (WGS) entry which is preliminary data.</text>
</comment>
<feature type="signal peptide" evidence="1">
    <location>
        <begin position="1"/>
        <end position="20"/>
    </location>
</feature>
<evidence type="ECO:0000313" key="3">
    <source>
        <dbReference type="Proteomes" id="UP001157133"/>
    </source>
</evidence>
<dbReference type="Proteomes" id="UP001157133">
    <property type="component" value="Unassembled WGS sequence"/>
</dbReference>
<evidence type="ECO:0008006" key="4">
    <source>
        <dbReference type="Google" id="ProtNLM"/>
    </source>
</evidence>
<dbReference type="RefSeq" id="WP_284208341.1">
    <property type="nucleotide sequence ID" value="NZ_BSSU01000011.1"/>
</dbReference>
<proteinExistence type="predicted"/>
<sequence length="103" mass="11158">MFRIIFSICLGMLFSQPLEAAVDPTKPLFGFSKSPSSTQKSKLVLQSIMAKNGANSAIVSGKLVQKGDQVNQYKVISIGKNVVKLQSPEGQLTLKLFAESVKK</sequence>
<protein>
    <recommendedName>
        <fullName evidence="4">MSHA biogenesis protein MshK</fullName>
    </recommendedName>
</protein>
<evidence type="ECO:0000313" key="2">
    <source>
        <dbReference type="EMBL" id="GLX82952.1"/>
    </source>
</evidence>
<organism evidence="2 3">
    <name type="scientific">Thalassotalea eurytherma</name>
    <dbReference type="NCBI Taxonomy" id="1144278"/>
    <lineage>
        <taxon>Bacteria</taxon>
        <taxon>Pseudomonadati</taxon>
        <taxon>Pseudomonadota</taxon>
        <taxon>Gammaproteobacteria</taxon>
        <taxon>Alteromonadales</taxon>
        <taxon>Colwelliaceae</taxon>
        <taxon>Thalassotalea</taxon>
    </lineage>
</organism>